<organism evidence="2 3">
    <name type="scientific">Gordonia phosphorivorans</name>
    <dbReference type="NCBI Taxonomy" id="1056982"/>
    <lineage>
        <taxon>Bacteria</taxon>
        <taxon>Bacillati</taxon>
        <taxon>Actinomycetota</taxon>
        <taxon>Actinomycetes</taxon>
        <taxon>Mycobacteriales</taxon>
        <taxon>Gordoniaceae</taxon>
        <taxon>Gordonia</taxon>
    </lineage>
</organism>
<reference evidence="2 3" key="1">
    <citation type="submission" date="2024-09" db="EMBL/GenBank/DDBJ databases">
        <authorList>
            <person name="Sun Q."/>
            <person name="Mori K."/>
        </authorList>
    </citation>
    <scope>NUCLEOTIDE SEQUENCE [LARGE SCALE GENOMIC DNA]</scope>
    <source>
        <strain evidence="2 3">CCM 7957</strain>
    </source>
</reference>
<keyword evidence="3" id="KW-1185">Reference proteome</keyword>
<evidence type="ECO:0000313" key="3">
    <source>
        <dbReference type="Proteomes" id="UP001589783"/>
    </source>
</evidence>
<dbReference type="RefSeq" id="WP_382364552.1">
    <property type="nucleotide sequence ID" value="NZ_JBHLWV010000021.1"/>
</dbReference>
<gene>
    <name evidence="2" type="ORF">ACFFJD_12365</name>
</gene>
<name>A0ABV6HA58_9ACTN</name>
<dbReference type="Proteomes" id="UP001589783">
    <property type="component" value="Unassembled WGS sequence"/>
</dbReference>
<evidence type="ECO:0000313" key="2">
    <source>
        <dbReference type="EMBL" id="MFC0315641.1"/>
    </source>
</evidence>
<accession>A0ABV6HA58</accession>
<protein>
    <recommendedName>
        <fullName evidence="4">DUF2613 domain-containing protein</fullName>
    </recommendedName>
</protein>
<comment type="caution">
    <text evidence="2">The sequence shown here is derived from an EMBL/GenBank/DDBJ whole genome shotgun (WGS) entry which is preliminary data.</text>
</comment>
<feature type="compositionally biased region" description="Basic and acidic residues" evidence="1">
    <location>
        <begin position="43"/>
        <end position="56"/>
    </location>
</feature>
<proteinExistence type="predicted"/>
<sequence>MTSTAARIGVFVAGLLAVFGIAFGVGSAVGPWDVDPAPSHSTQHNDIETEVSHDGH</sequence>
<feature type="region of interest" description="Disordered" evidence="1">
    <location>
        <begin position="33"/>
        <end position="56"/>
    </location>
</feature>
<evidence type="ECO:0000256" key="1">
    <source>
        <dbReference type="SAM" id="MobiDB-lite"/>
    </source>
</evidence>
<dbReference type="EMBL" id="JBHLWV010000021">
    <property type="protein sequence ID" value="MFC0315641.1"/>
    <property type="molecule type" value="Genomic_DNA"/>
</dbReference>
<evidence type="ECO:0008006" key="4">
    <source>
        <dbReference type="Google" id="ProtNLM"/>
    </source>
</evidence>